<gene>
    <name evidence="2" type="primary">OSJNBb0016P23.23</name>
</gene>
<dbReference type="EMBL" id="AC128645">
    <property type="protein sequence ID" value="AAP05796.1"/>
    <property type="molecule type" value="Genomic_DNA"/>
</dbReference>
<dbReference type="AlphaFoldDB" id="Q84NY2"/>
<reference evidence="3" key="1">
    <citation type="journal article" date="2005" name="Nature">
        <title>The map-based sequence of the rice genome.</title>
        <authorList>
            <consortium name="International rice genome sequencing project (IRGSP)"/>
            <person name="Matsumoto T."/>
            <person name="Wu J."/>
            <person name="Kanamori H."/>
            <person name="Katayose Y."/>
            <person name="Fujisawa M."/>
            <person name="Namiki N."/>
            <person name="Mizuno H."/>
            <person name="Yamamoto K."/>
            <person name="Antonio B.A."/>
            <person name="Baba T."/>
            <person name="Sakata K."/>
            <person name="Nagamura Y."/>
            <person name="Aoki H."/>
            <person name="Arikawa K."/>
            <person name="Arita K."/>
            <person name="Bito T."/>
            <person name="Chiden Y."/>
            <person name="Fujitsuka N."/>
            <person name="Fukunaka R."/>
            <person name="Hamada M."/>
            <person name="Harada C."/>
            <person name="Hayashi A."/>
            <person name="Hijishita S."/>
            <person name="Honda M."/>
            <person name="Hosokawa S."/>
            <person name="Ichikawa Y."/>
            <person name="Idonuma A."/>
            <person name="Iijima M."/>
            <person name="Ikeda M."/>
            <person name="Ikeno M."/>
            <person name="Ito K."/>
            <person name="Ito S."/>
            <person name="Ito T."/>
            <person name="Ito Y."/>
            <person name="Ito Y."/>
            <person name="Iwabuchi A."/>
            <person name="Kamiya K."/>
            <person name="Karasawa W."/>
            <person name="Kurita K."/>
            <person name="Katagiri S."/>
            <person name="Kikuta A."/>
            <person name="Kobayashi H."/>
            <person name="Kobayashi N."/>
            <person name="Machita K."/>
            <person name="Maehara T."/>
            <person name="Masukawa M."/>
            <person name="Mizubayashi T."/>
            <person name="Mukai Y."/>
            <person name="Nagasaki H."/>
            <person name="Nagata Y."/>
            <person name="Naito S."/>
            <person name="Nakashima M."/>
            <person name="Nakama Y."/>
            <person name="Nakamichi Y."/>
            <person name="Nakamura M."/>
            <person name="Meguro A."/>
            <person name="Negishi M."/>
            <person name="Ohta I."/>
            <person name="Ohta T."/>
            <person name="Okamoto M."/>
            <person name="Ono N."/>
            <person name="Saji S."/>
            <person name="Sakaguchi M."/>
            <person name="Sakai K."/>
            <person name="Shibata M."/>
            <person name="Shimokawa T."/>
            <person name="Song J."/>
            <person name="Takazaki Y."/>
            <person name="Terasawa K."/>
            <person name="Tsugane M."/>
            <person name="Tsuji K."/>
            <person name="Ueda S."/>
            <person name="Waki K."/>
            <person name="Yamagata H."/>
            <person name="Yamamoto M."/>
            <person name="Yamamoto S."/>
            <person name="Yamane H."/>
            <person name="Yoshiki S."/>
            <person name="Yoshihara R."/>
            <person name="Yukawa K."/>
            <person name="Zhong H."/>
            <person name="Yano M."/>
            <person name="Yuan Q."/>
            <person name="Ouyang S."/>
            <person name="Liu J."/>
            <person name="Jones K.M."/>
            <person name="Gansberger K."/>
            <person name="Moffat K."/>
            <person name="Hill J."/>
            <person name="Bera J."/>
            <person name="Fadrosh D."/>
            <person name="Jin S."/>
            <person name="Johri S."/>
            <person name="Kim M."/>
            <person name="Overton L."/>
            <person name="Reardon M."/>
            <person name="Tsitrin T."/>
            <person name="Vuong H."/>
            <person name="Weaver B."/>
            <person name="Ciecko A."/>
            <person name="Tallon L."/>
            <person name="Jackson J."/>
            <person name="Pai G."/>
            <person name="Aken S.V."/>
            <person name="Utterback T."/>
            <person name="Reidmuller S."/>
            <person name="Feldblyum T."/>
            <person name="Hsiao J."/>
            <person name="Zismann V."/>
            <person name="Iobst S."/>
            <person name="de Vazeille A.R."/>
            <person name="Buell C.R."/>
            <person name="Ying K."/>
            <person name="Li Y."/>
            <person name="Lu T."/>
            <person name="Huang Y."/>
            <person name="Zhao Q."/>
            <person name="Feng Q."/>
            <person name="Zhang L."/>
            <person name="Zhu J."/>
            <person name="Weng Q."/>
            <person name="Mu J."/>
            <person name="Lu Y."/>
            <person name="Fan D."/>
            <person name="Liu Y."/>
            <person name="Guan J."/>
            <person name="Zhang Y."/>
            <person name="Yu S."/>
            <person name="Liu X."/>
            <person name="Zhang Y."/>
            <person name="Hong G."/>
            <person name="Han B."/>
            <person name="Choisne N."/>
            <person name="Demange N."/>
            <person name="Orjeda G."/>
            <person name="Samain S."/>
            <person name="Cattolico L."/>
            <person name="Pelletier E."/>
            <person name="Couloux A."/>
            <person name="Segurens B."/>
            <person name="Wincker P."/>
            <person name="D'Hont A."/>
            <person name="Scarpelli C."/>
            <person name="Weissenbach J."/>
            <person name="Salanoubat M."/>
            <person name="Quetier F."/>
            <person name="Yu Y."/>
            <person name="Kim H.R."/>
            <person name="Rambo T."/>
            <person name="Currie J."/>
            <person name="Collura K."/>
            <person name="Luo M."/>
            <person name="Yang T."/>
            <person name="Ammiraju J.S.S."/>
            <person name="Engler F."/>
            <person name="Soderlund C."/>
            <person name="Wing R.A."/>
            <person name="Palmer L.E."/>
            <person name="de la Bastide M."/>
            <person name="Spiegel L."/>
            <person name="Nascimento L."/>
            <person name="Zutavern T."/>
            <person name="O'Shaughnessy A."/>
            <person name="Dike S."/>
            <person name="Dedhia N."/>
            <person name="Preston R."/>
            <person name="Balija V."/>
            <person name="McCombie W.R."/>
            <person name="Chow T."/>
            <person name="Chen H."/>
            <person name="Chung M."/>
            <person name="Chen C."/>
            <person name="Shaw J."/>
            <person name="Wu H."/>
            <person name="Hsiao K."/>
            <person name="Chao Y."/>
            <person name="Chu M."/>
            <person name="Cheng C."/>
            <person name="Hour A."/>
            <person name="Lee P."/>
            <person name="Lin S."/>
            <person name="Lin Y."/>
            <person name="Liou J."/>
            <person name="Liu S."/>
            <person name="Hsing Y."/>
            <person name="Raghuvanshi S."/>
            <person name="Mohanty A."/>
            <person name="Bharti A.K."/>
            <person name="Gaur A."/>
            <person name="Gupta V."/>
            <person name="Kumar D."/>
            <person name="Ravi V."/>
            <person name="Vij S."/>
            <person name="Kapur A."/>
            <person name="Khurana P."/>
            <person name="Khurana P."/>
            <person name="Khurana J.P."/>
            <person name="Tyagi A.K."/>
            <person name="Gaikwad K."/>
            <person name="Singh A."/>
            <person name="Dalal V."/>
            <person name="Srivastava S."/>
            <person name="Dixit A."/>
            <person name="Pal A.K."/>
            <person name="Ghazi I.A."/>
            <person name="Yadav M."/>
            <person name="Pandit A."/>
            <person name="Bhargava A."/>
            <person name="Sureshbabu K."/>
            <person name="Batra K."/>
            <person name="Sharma T.R."/>
            <person name="Mohapatra T."/>
            <person name="Singh N.K."/>
            <person name="Messing J."/>
            <person name="Nelson A.B."/>
            <person name="Fuks G."/>
            <person name="Kavchok S."/>
            <person name="Keizer G."/>
            <person name="Linton E."/>
            <person name="Llaca V."/>
            <person name="Song R."/>
            <person name="Tanyolac B."/>
            <person name="Young S."/>
            <person name="Ho-Il K."/>
            <person name="Hahn J.H."/>
            <person name="Sangsakoo G."/>
            <person name="Vanavichit A."/>
            <person name="de Mattos Luiz.A.T."/>
            <person name="Zimmer P.D."/>
            <person name="Malone G."/>
            <person name="Dellagostin O."/>
            <person name="de Oliveira A.C."/>
            <person name="Bevan M."/>
            <person name="Bancroft I."/>
            <person name="Minx P."/>
            <person name="Cordum H."/>
            <person name="Wilson R."/>
            <person name="Cheng Z."/>
            <person name="Jin W."/>
            <person name="Jiang J."/>
            <person name="Leong S.A."/>
            <person name="Iwama H."/>
            <person name="Gojobori T."/>
            <person name="Itoh T."/>
            <person name="Niimura Y."/>
            <person name="Fujii Y."/>
            <person name="Habara T."/>
            <person name="Sakai H."/>
            <person name="Sato Y."/>
            <person name="Wilson G."/>
            <person name="Kumar K."/>
            <person name="McCouch S."/>
            <person name="Juretic N."/>
            <person name="Hoen D."/>
            <person name="Wright S."/>
            <person name="Bruskiewich R."/>
            <person name="Bureau T."/>
            <person name="Miyao A."/>
            <person name="Hirochika H."/>
            <person name="Nishikawa T."/>
            <person name="Kadowaki K."/>
            <person name="Sugiura M."/>
            <person name="Burr B."/>
            <person name="Sasaki T."/>
        </authorList>
    </citation>
    <scope>NUCLEOTIDE SEQUENCE [LARGE SCALE GENOMIC DNA]</scope>
    <source>
        <strain evidence="3">cv. Nipponbare</strain>
    </source>
</reference>
<proteinExistence type="predicted"/>
<name>Q84NY2_ORYSJ</name>
<accession>Q84NY2</accession>
<sequence length="152" mass="16216">MRREGGEHIFSDSEGIHPQIHPQTQLSAAARRWGWGRGGAAAARRWGGVGHRRWSAAAPPFHVIHGNTNQPPCCSGDVEASANGGLDSPIAPPASTELSLLGAGFFLLRAAGENSFAESSFLFKVEPLPSSSAHVCDLLIDFSHLIARLHFD</sequence>
<evidence type="ECO:0000256" key="1">
    <source>
        <dbReference type="SAM" id="MobiDB-lite"/>
    </source>
</evidence>
<feature type="region of interest" description="Disordered" evidence="1">
    <location>
        <begin position="1"/>
        <end position="28"/>
    </location>
</feature>
<feature type="compositionally biased region" description="Basic and acidic residues" evidence="1">
    <location>
        <begin position="1"/>
        <end position="15"/>
    </location>
</feature>
<protein>
    <submittedName>
        <fullName evidence="2">Uncharacterized protein</fullName>
    </submittedName>
</protein>
<reference evidence="3" key="2">
    <citation type="journal article" date="2008" name="Nucleic Acids Res.">
        <title>The rice annotation project database (RAP-DB): 2008 update.</title>
        <authorList>
            <consortium name="The rice annotation project (RAP)"/>
        </authorList>
    </citation>
    <scope>GENOME REANNOTATION</scope>
    <source>
        <strain evidence="3">cv. Nipponbare</strain>
    </source>
</reference>
<evidence type="ECO:0000313" key="2">
    <source>
        <dbReference type="EMBL" id="AAP05796.1"/>
    </source>
</evidence>
<dbReference type="Proteomes" id="UP000000763">
    <property type="component" value="Chromosome 3"/>
</dbReference>
<evidence type="ECO:0000313" key="3">
    <source>
        <dbReference type="Proteomes" id="UP000000763"/>
    </source>
</evidence>
<organism evidence="2 3">
    <name type="scientific">Oryza sativa subsp. japonica</name>
    <name type="common">Rice</name>
    <dbReference type="NCBI Taxonomy" id="39947"/>
    <lineage>
        <taxon>Eukaryota</taxon>
        <taxon>Viridiplantae</taxon>
        <taxon>Streptophyta</taxon>
        <taxon>Embryophyta</taxon>
        <taxon>Tracheophyta</taxon>
        <taxon>Spermatophyta</taxon>
        <taxon>Magnoliopsida</taxon>
        <taxon>Liliopsida</taxon>
        <taxon>Poales</taxon>
        <taxon>Poaceae</taxon>
        <taxon>BOP clade</taxon>
        <taxon>Oryzoideae</taxon>
        <taxon>Oryzeae</taxon>
        <taxon>Oryzinae</taxon>
        <taxon>Oryza</taxon>
        <taxon>Oryza sativa</taxon>
    </lineage>
</organism>